<dbReference type="SUPFAM" id="SSF52833">
    <property type="entry name" value="Thioredoxin-like"/>
    <property type="match status" value="1"/>
</dbReference>
<comment type="caution">
    <text evidence="1">The sequence shown here is derived from an EMBL/GenBank/DDBJ whole genome shotgun (WGS) entry which is preliminary data.</text>
</comment>
<sequence>MSAERQLTVLSREWCHLCHDLIEALKPLQAEFGFGLQVVDVDADEALEARWNELVPVLLEGEVEICHHFLDEGAVRAHFQRIG</sequence>
<dbReference type="RefSeq" id="WP_169144432.1">
    <property type="nucleotide sequence ID" value="NZ_JABBGA010000002.1"/>
</dbReference>
<keyword evidence="2" id="KW-1185">Reference proteome</keyword>
<dbReference type="Pfam" id="PF05768">
    <property type="entry name" value="Glrx-like"/>
    <property type="match status" value="1"/>
</dbReference>
<organism evidence="1 2">
    <name type="scientific">Zoogloea dura</name>
    <dbReference type="NCBI Taxonomy" id="2728840"/>
    <lineage>
        <taxon>Bacteria</taxon>
        <taxon>Pseudomonadati</taxon>
        <taxon>Pseudomonadota</taxon>
        <taxon>Betaproteobacteria</taxon>
        <taxon>Rhodocyclales</taxon>
        <taxon>Zoogloeaceae</taxon>
        <taxon>Zoogloea</taxon>
    </lineage>
</organism>
<dbReference type="InterPro" id="IPR036249">
    <property type="entry name" value="Thioredoxin-like_sf"/>
</dbReference>
<dbReference type="InterPro" id="IPR008554">
    <property type="entry name" value="Glutaredoxin-like"/>
</dbReference>
<protein>
    <submittedName>
        <fullName evidence="1">Glutaredoxin family protein</fullName>
    </submittedName>
</protein>
<proteinExistence type="predicted"/>
<dbReference type="Proteomes" id="UP000580043">
    <property type="component" value="Unassembled WGS sequence"/>
</dbReference>
<evidence type="ECO:0000313" key="1">
    <source>
        <dbReference type="EMBL" id="NML24784.1"/>
    </source>
</evidence>
<dbReference type="EMBL" id="JABBGA010000002">
    <property type="protein sequence ID" value="NML24784.1"/>
    <property type="molecule type" value="Genomic_DNA"/>
</dbReference>
<gene>
    <name evidence="1" type="ORF">HHL15_03470</name>
</gene>
<name>A0A848G0F1_9RHOO</name>
<reference evidence="1 2" key="1">
    <citation type="submission" date="2020-04" db="EMBL/GenBank/DDBJ databases">
        <title>Zoogloea sp. G-4-1-14 isolated from soil.</title>
        <authorList>
            <person name="Dahal R.H."/>
        </authorList>
    </citation>
    <scope>NUCLEOTIDE SEQUENCE [LARGE SCALE GENOMIC DNA]</scope>
    <source>
        <strain evidence="1 2">G-4-1-14</strain>
    </source>
</reference>
<accession>A0A848G0F1</accession>
<evidence type="ECO:0000313" key="2">
    <source>
        <dbReference type="Proteomes" id="UP000580043"/>
    </source>
</evidence>
<dbReference type="AlphaFoldDB" id="A0A848G0F1"/>
<dbReference type="Gene3D" id="3.40.30.10">
    <property type="entry name" value="Glutaredoxin"/>
    <property type="match status" value="1"/>
</dbReference>